<evidence type="ECO:0000313" key="7">
    <source>
        <dbReference type="Proteomes" id="UP001596116"/>
    </source>
</evidence>
<reference evidence="6 7" key="1">
    <citation type="submission" date="2024-09" db="EMBL/GenBank/DDBJ databases">
        <authorList>
            <person name="Zhang Z.-H."/>
        </authorList>
    </citation>
    <scope>NUCLEOTIDE SEQUENCE [LARGE SCALE GENOMIC DNA]</scope>
    <source>
        <strain evidence="6 7">HHTR114</strain>
    </source>
</reference>
<evidence type="ECO:0000256" key="1">
    <source>
        <dbReference type="ARBA" id="ARBA00022527"/>
    </source>
</evidence>
<comment type="function">
    <text evidence="5">Bifunctional serine/threonine kinase and phosphorylase involved in the regulation of the pyruvate, phosphate dikinase (PPDK) by catalyzing its phosphorylation/dephosphorylation.</text>
</comment>
<proteinExistence type="inferred from homology"/>
<sequence>MTSAARKTQPIATFFHVHLVSDSTGETLNAMLKATASQFAAAKPLEHIYALIRSRAQMEKTLAEIEASPGLVLYTVINPELRRLLEIRCSELQTPAISVLDPLLHAFTDYLGLETTLRAGAQHELNDAYFKRIGALDYTLSHDDGQMTWDLETADVVLVGVSRTSKTPTCMYLANRGIKAANIPLVPTSEPPPELFTLRKPLVIGLVASPERLSQIRESRLGGLNAGDAVEDYSDLDLIRQEVLRAKRLCTKYRWPMIDVTRKSVEETAAAILTKLSARQNQ</sequence>
<accession>A0ABW1KWA6</accession>
<dbReference type="HAMAP" id="MF_00921">
    <property type="entry name" value="PDRP"/>
    <property type="match status" value="1"/>
</dbReference>
<comment type="caution">
    <text evidence="6">The sequence shown here is derived from an EMBL/GenBank/DDBJ whole genome shotgun (WGS) entry which is preliminary data.</text>
</comment>
<dbReference type="PANTHER" id="PTHR31756">
    <property type="entry name" value="PYRUVATE, PHOSPHATE DIKINASE REGULATORY PROTEIN 1, CHLOROPLASTIC"/>
    <property type="match status" value="1"/>
</dbReference>
<dbReference type="Proteomes" id="UP001596116">
    <property type="component" value="Unassembled WGS sequence"/>
</dbReference>
<dbReference type="PANTHER" id="PTHR31756:SF3">
    <property type="entry name" value="PYRUVATE, PHOSPHATE DIKINASE REGULATORY PROTEIN 1, CHLOROPLASTIC"/>
    <property type="match status" value="1"/>
</dbReference>
<protein>
    <recommendedName>
        <fullName evidence="5">Putative pyruvate, phosphate dikinase regulatory protein</fullName>
        <shortName evidence="5">PPDK regulatory protein</shortName>
        <ecNumber evidence="5">2.7.11.32</ecNumber>
        <ecNumber evidence="5">2.7.4.27</ecNumber>
    </recommendedName>
</protein>
<dbReference type="EMBL" id="JBHPON010000001">
    <property type="protein sequence ID" value="MFC6034941.1"/>
    <property type="molecule type" value="Genomic_DNA"/>
</dbReference>
<dbReference type="EC" id="2.7.11.32" evidence="5"/>
<keyword evidence="1 5" id="KW-0723">Serine/threonine-protein kinase</keyword>
<evidence type="ECO:0000256" key="2">
    <source>
        <dbReference type="ARBA" id="ARBA00022679"/>
    </source>
</evidence>
<comment type="catalytic activity">
    <reaction evidence="5">
        <text>N(tele)-phospho-L-histidyl/L-threonyl-[pyruvate, phosphate dikinase] + ADP = N(tele)-phospho-L-histidyl/O-phospho-L-threonyl-[pyruvate, phosphate dikinase] + AMP + H(+)</text>
        <dbReference type="Rhea" id="RHEA:43692"/>
        <dbReference type="Rhea" id="RHEA-COMP:10650"/>
        <dbReference type="Rhea" id="RHEA-COMP:10651"/>
        <dbReference type="ChEBI" id="CHEBI:15378"/>
        <dbReference type="ChEBI" id="CHEBI:30013"/>
        <dbReference type="ChEBI" id="CHEBI:61977"/>
        <dbReference type="ChEBI" id="CHEBI:83586"/>
        <dbReference type="ChEBI" id="CHEBI:456215"/>
        <dbReference type="ChEBI" id="CHEBI:456216"/>
        <dbReference type="EC" id="2.7.11.32"/>
    </reaction>
</comment>
<evidence type="ECO:0000256" key="3">
    <source>
        <dbReference type="ARBA" id="ARBA00022741"/>
    </source>
</evidence>
<dbReference type="NCBIfam" id="NF003742">
    <property type="entry name" value="PRK05339.1"/>
    <property type="match status" value="1"/>
</dbReference>
<keyword evidence="3 5" id="KW-0547">Nucleotide-binding</keyword>
<dbReference type="InterPro" id="IPR026565">
    <property type="entry name" value="PPDK_reg"/>
</dbReference>
<evidence type="ECO:0000256" key="5">
    <source>
        <dbReference type="HAMAP-Rule" id="MF_00921"/>
    </source>
</evidence>
<keyword evidence="6" id="KW-0670">Pyruvate</keyword>
<gene>
    <name evidence="6" type="ORF">ACFMB1_05260</name>
</gene>
<keyword evidence="7" id="KW-1185">Reference proteome</keyword>
<dbReference type="GO" id="GO:0016740">
    <property type="term" value="F:transferase activity"/>
    <property type="evidence" value="ECO:0007669"/>
    <property type="project" value="UniProtKB-KW"/>
</dbReference>
<keyword evidence="4 5" id="KW-0418">Kinase</keyword>
<evidence type="ECO:0000313" key="6">
    <source>
        <dbReference type="EMBL" id="MFC6034941.1"/>
    </source>
</evidence>
<comment type="similarity">
    <text evidence="5">Belongs to the pyruvate, phosphate/water dikinase regulatory protein family. PDRP subfamily.</text>
</comment>
<dbReference type="Pfam" id="PF03618">
    <property type="entry name" value="Kinase-PPPase"/>
    <property type="match status" value="1"/>
</dbReference>
<dbReference type="RefSeq" id="WP_379879725.1">
    <property type="nucleotide sequence ID" value="NZ_JBHPON010000001.1"/>
</dbReference>
<feature type="binding site" evidence="5">
    <location>
        <begin position="160"/>
        <end position="167"/>
    </location>
    <ligand>
        <name>ADP</name>
        <dbReference type="ChEBI" id="CHEBI:456216"/>
    </ligand>
</feature>
<dbReference type="EC" id="2.7.4.27" evidence="5"/>
<name>A0ABW1KWA6_9PROT</name>
<organism evidence="6 7">
    <name type="scientific">Hyphococcus aureus</name>
    <dbReference type="NCBI Taxonomy" id="2666033"/>
    <lineage>
        <taxon>Bacteria</taxon>
        <taxon>Pseudomonadati</taxon>
        <taxon>Pseudomonadota</taxon>
        <taxon>Alphaproteobacteria</taxon>
        <taxon>Parvularculales</taxon>
        <taxon>Parvularculaceae</taxon>
        <taxon>Hyphococcus</taxon>
    </lineage>
</organism>
<evidence type="ECO:0000256" key="4">
    <source>
        <dbReference type="ARBA" id="ARBA00022777"/>
    </source>
</evidence>
<keyword evidence="2 5" id="KW-0808">Transferase</keyword>
<comment type="catalytic activity">
    <reaction evidence="5">
        <text>N(tele)-phospho-L-histidyl/O-phospho-L-threonyl-[pyruvate, phosphate dikinase] + phosphate + H(+) = N(tele)-phospho-L-histidyl/L-threonyl-[pyruvate, phosphate dikinase] + diphosphate</text>
        <dbReference type="Rhea" id="RHEA:43696"/>
        <dbReference type="Rhea" id="RHEA-COMP:10650"/>
        <dbReference type="Rhea" id="RHEA-COMP:10651"/>
        <dbReference type="ChEBI" id="CHEBI:15378"/>
        <dbReference type="ChEBI" id="CHEBI:30013"/>
        <dbReference type="ChEBI" id="CHEBI:33019"/>
        <dbReference type="ChEBI" id="CHEBI:43474"/>
        <dbReference type="ChEBI" id="CHEBI:61977"/>
        <dbReference type="ChEBI" id="CHEBI:83586"/>
        <dbReference type="EC" id="2.7.4.27"/>
    </reaction>
</comment>
<dbReference type="InterPro" id="IPR005177">
    <property type="entry name" value="Kinase-pyrophosphorylase"/>
</dbReference>